<dbReference type="PRINTS" id="PR01438">
    <property type="entry name" value="UNVRSLSTRESS"/>
</dbReference>
<dbReference type="GeneID" id="56085442"/>
<dbReference type="PANTHER" id="PTHR46268">
    <property type="entry name" value="STRESS RESPONSE PROTEIN NHAX"/>
    <property type="match status" value="1"/>
</dbReference>
<proteinExistence type="inferred from homology"/>
<evidence type="ECO:0000259" key="2">
    <source>
        <dbReference type="Pfam" id="PF00582"/>
    </source>
</evidence>
<evidence type="ECO:0000313" key="3">
    <source>
        <dbReference type="EMBL" id="QLH84254.1"/>
    </source>
</evidence>
<dbReference type="Pfam" id="PF00582">
    <property type="entry name" value="Usp"/>
    <property type="match status" value="1"/>
</dbReference>
<dbReference type="CDD" id="cd00293">
    <property type="entry name" value="USP-like"/>
    <property type="match status" value="1"/>
</dbReference>
<feature type="domain" description="UspA" evidence="2">
    <location>
        <begin position="3"/>
        <end position="142"/>
    </location>
</feature>
<protein>
    <submittedName>
        <fullName evidence="3">Universal stress protein</fullName>
    </submittedName>
</protein>
<dbReference type="EMBL" id="CP058909">
    <property type="protein sequence ID" value="QLH84254.1"/>
    <property type="molecule type" value="Genomic_DNA"/>
</dbReference>
<organism evidence="3 4">
    <name type="scientific">Halosimplex pelagicum</name>
    <dbReference type="NCBI Taxonomy" id="869886"/>
    <lineage>
        <taxon>Archaea</taxon>
        <taxon>Methanobacteriati</taxon>
        <taxon>Methanobacteriota</taxon>
        <taxon>Stenosarchaea group</taxon>
        <taxon>Halobacteria</taxon>
        <taxon>Halobacteriales</taxon>
        <taxon>Haloarculaceae</taxon>
        <taxon>Halosimplex</taxon>
    </lineage>
</organism>
<dbReference type="Gene3D" id="3.40.50.620">
    <property type="entry name" value="HUPs"/>
    <property type="match status" value="1"/>
</dbReference>
<dbReference type="OrthoDB" id="105697at2157"/>
<dbReference type="KEGG" id="hpel:HZS54_22595"/>
<accession>A0A7D5TWT2</accession>
<dbReference type="PANTHER" id="PTHR46268:SF24">
    <property type="entry name" value="UNIVERSAL STRESS PROTEIN"/>
    <property type="match status" value="1"/>
</dbReference>
<reference evidence="3 4" key="1">
    <citation type="submission" date="2020-07" db="EMBL/GenBank/DDBJ databases">
        <title>Halosimplex litoreum sp. nov. and Halosimplex rubrum sp. nov., isolated from different salt environments.</title>
        <authorList>
            <person name="Cui H."/>
        </authorList>
    </citation>
    <scope>NUCLEOTIDE SEQUENCE [LARGE SCALE GENOMIC DNA]</scope>
    <source>
        <strain evidence="3 4">R2</strain>
    </source>
</reference>
<sequence>MGKRILVPVDGSEQAHRAFEFVAEEFGDAEVVLLHVVNPAEAGYSAQASIPSFSEEWYESEKAAAEELFSEIEALADGTDLSIEREIEVGKPIRVIVEFADESGVDQIVMGSHGRSGVTRILLGSVAEAVVRRSPVPVTVVR</sequence>
<name>A0A7D5TWT2_9EURY</name>
<evidence type="ECO:0000256" key="1">
    <source>
        <dbReference type="ARBA" id="ARBA00008791"/>
    </source>
</evidence>
<dbReference type="SUPFAM" id="SSF52402">
    <property type="entry name" value="Adenine nucleotide alpha hydrolases-like"/>
    <property type="match status" value="1"/>
</dbReference>
<dbReference type="AlphaFoldDB" id="A0A7D5TWT2"/>
<dbReference type="InterPro" id="IPR006016">
    <property type="entry name" value="UspA"/>
</dbReference>
<dbReference type="Proteomes" id="UP000509346">
    <property type="component" value="Chromosome"/>
</dbReference>
<dbReference type="InterPro" id="IPR014729">
    <property type="entry name" value="Rossmann-like_a/b/a_fold"/>
</dbReference>
<keyword evidence="4" id="KW-1185">Reference proteome</keyword>
<dbReference type="RefSeq" id="WP_179919346.1">
    <property type="nucleotide sequence ID" value="NZ_CP058909.1"/>
</dbReference>
<evidence type="ECO:0000313" key="4">
    <source>
        <dbReference type="Proteomes" id="UP000509346"/>
    </source>
</evidence>
<gene>
    <name evidence="3" type="ORF">HZS54_22595</name>
</gene>
<comment type="similarity">
    <text evidence="1">Belongs to the universal stress protein A family.</text>
</comment>
<dbReference type="InterPro" id="IPR006015">
    <property type="entry name" value="Universal_stress_UspA"/>
</dbReference>